<proteinExistence type="predicted"/>
<dbReference type="SMART" id="SM00267">
    <property type="entry name" value="GGDEF"/>
    <property type="match status" value="1"/>
</dbReference>
<dbReference type="RefSeq" id="WP_262166578.1">
    <property type="nucleotide sequence ID" value="NZ_CP104965.1"/>
</dbReference>
<dbReference type="NCBIfam" id="TIGR00254">
    <property type="entry name" value="GGDEF"/>
    <property type="match status" value="1"/>
</dbReference>
<name>A0ABY6C8U1_9HYPH</name>
<dbReference type="InterPro" id="IPR029787">
    <property type="entry name" value="Nucleotide_cyclase"/>
</dbReference>
<dbReference type="InterPro" id="IPR050469">
    <property type="entry name" value="Diguanylate_Cyclase"/>
</dbReference>
<sequence length="377" mass="39875">MILDQISFLTAIGFSSAALTVTLLVSWMVSRKDGYLLSWSIGMALIVFGVIAYSMLDQYVPAVQLMSFALLMAGFTFIYAGAVQFRTGTISIPKVFALGSSTIGVTSIIFALNYSGIATATANFGIAQLLALAAYEYWLGRKEAPLPLALNAALYAISALSFALCGLVLLVNGQFVLIARPQNWAEDINSIVAIVGLTGIGALSLTLNHSRAARQHRSEAMTDALTGLLNRRALFDAHGTSRLEPGAAVIMFDLDHFKAINDRLGHAVGDCVLQDFAALIRDGIRPTDAAARLGGEEFCVVLTGLPQRSAAAVAERIRAAQELAGIAIEATVSAGVAISGVDGDTFETLLRDADEALYKAKSAGRNRIHAPGPRLVA</sequence>
<gene>
    <name evidence="5" type="ORF">N8A98_15435</name>
</gene>
<dbReference type="EC" id="2.7.7.65" evidence="1"/>
<feature type="transmembrane region" description="Helical" evidence="3">
    <location>
        <begin position="95"/>
        <end position="114"/>
    </location>
</feature>
<keyword evidence="3" id="KW-0812">Transmembrane</keyword>
<comment type="catalytic activity">
    <reaction evidence="2">
        <text>2 GTP = 3',3'-c-di-GMP + 2 diphosphate</text>
        <dbReference type="Rhea" id="RHEA:24898"/>
        <dbReference type="ChEBI" id="CHEBI:33019"/>
        <dbReference type="ChEBI" id="CHEBI:37565"/>
        <dbReference type="ChEBI" id="CHEBI:58805"/>
        <dbReference type="EC" id="2.7.7.65"/>
    </reaction>
</comment>
<dbReference type="EMBL" id="CP104965">
    <property type="protein sequence ID" value="UXN68640.1"/>
    <property type="molecule type" value="Genomic_DNA"/>
</dbReference>
<feature type="transmembrane region" description="Helical" evidence="3">
    <location>
        <begin position="62"/>
        <end position="83"/>
    </location>
</feature>
<feature type="domain" description="GGDEF" evidence="4">
    <location>
        <begin position="245"/>
        <end position="373"/>
    </location>
</feature>
<keyword evidence="3" id="KW-0472">Membrane</keyword>
<dbReference type="Gene3D" id="3.30.70.270">
    <property type="match status" value="1"/>
</dbReference>
<keyword evidence="6" id="KW-1185">Reference proteome</keyword>
<feature type="transmembrane region" description="Helical" evidence="3">
    <location>
        <begin position="120"/>
        <end position="140"/>
    </location>
</feature>
<dbReference type="Pfam" id="PF00990">
    <property type="entry name" value="GGDEF"/>
    <property type="match status" value="1"/>
</dbReference>
<dbReference type="InterPro" id="IPR000160">
    <property type="entry name" value="GGDEF_dom"/>
</dbReference>
<feature type="transmembrane region" description="Helical" evidence="3">
    <location>
        <begin position="6"/>
        <end position="29"/>
    </location>
</feature>
<feature type="transmembrane region" description="Helical" evidence="3">
    <location>
        <begin position="188"/>
        <end position="207"/>
    </location>
</feature>
<organism evidence="5 6">
    <name type="scientific">Devosia neptuniae</name>
    <dbReference type="NCBI Taxonomy" id="191302"/>
    <lineage>
        <taxon>Bacteria</taxon>
        <taxon>Pseudomonadati</taxon>
        <taxon>Pseudomonadota</taxon>
        <taxon>Alphaproteobacteria</taxon>
        <taxon>Hyphomicrobiales</taxon>
        <taxon>Devosiaceae</taxon>
        <taxon>Devosia</taxon>
    </lineage>
</organism>
<dbReference type="Proteomes" id="UP001061862">
    <property type="component" value="Chromosome"/>
</dbReference>
<accession>A0ABY6C8U1</accession>
<feature type="transmembrane region" description="Helical" evidence="3">
    <location>
        <begin position="36"/>
        <end position="56"/>
    </location>
</feature>
<reference evidence="5 6" key="1">
    <citation type="submission" date="2022-09" db="EMBL/GenBank/DDBJ databases">
        <title>Interaction between co-microsymbionts with complementary sets of symbiotic genes in legume-rhizobium systems.</title>
        <authorList>
            <person name="Safronova V."/>
            <person name="Sazanova A."/>
            <person name="Afonin A."/>
            <person name="Chirak E."/>
        </authorList>
    </citation>
    <scope>NUCLEOTIDE SEQUENCE [LARGE SCALE GENOMIC DNA]</scope>
    <source>
        <strain evidence="5 6">A18/4-1</strain>
    </source>
</reference>
<evidence type="ECO:0000256" key="3">
    <source>
        <dbReference type="SAM" id="Phobius"/>
    </source>
</evidence>
<evidence type="ECO:0000256" key="2">
    <source>
        <dbReference type="ARBA" id="ARBA00034247"/>
    </source>
</evidence>
<dbReference type="SUPFAM" id="SSF55073">
    <property type="entry name" value="Nucleotide cyclase"/>
    <property type="match status" value="1"/>
</dbReference>
<dbReference type="CDD" id="cd01949">
    <property type="entry name" value="GGDEF"/>
    <property type="match status" value="1"/>
</dbReference>
<feature type="transmembrane region" description="Helical" evidence="3">
    <location>
        <begin position="152"/>
        <end position="176"/>
    </location>
</feature>
<dbReference type="PANTHER" id="PTHR45138">
    <property type="entry name" value="REGULATORY COMPONENTS OF SENSORY TRANSDUCTION SYSTEM"/>
    <property type="match status" value="1"/>
</dbReference>
<evidence type="ECO:0000313" key="5">
    <source>
        <dbReference type="EMBL" id="UXN68640.1"/>
    </source>
</evidence>
<evidence type="ECO:0000256" key="1">
    <source>
        <dbReference type="ARBA" id="ARBA00012528"/>
    </source>
</evidence>
<protein>
    <recommendedName>
        <fullName evidence="1">diguanylate cyclase</fullName>
        <ecNumber evidence="1">2.7.7.65</ecNumber>
    </recommendedName>
</protein>
<dbReference type="PANTHER" id="PTHR45138:SF9">
    <property type="entry name" value="DIGUANYLATE CYCLASE DGCM-RELATED"/>
    <property type="match status" value="1"/>
</dbReference>
<evidence type="ECO:0000259" key="4">
    <source>
        <dbReference type="PROSITE" id="PS50887"/>
    </source>
</evidence>
<dbReference type="InterPro" id="IPR043128">
    <property type="entry name" value="Rev_trsase/Diguanyl_cyclase"/>
</dbReference>
<keyword evidence="3" id="KW-1133">Transmembrane helix</keyword>
<evidence type="ECO:0000313" key="6">
    <source>
        <dbReference type="Proteomes" id="UP001061862"/>
    </source>
</evidence>
<dbReference type="PROSITE" id="PS50887">
    <property type="entry name" value="GGDEF"/>
    <property type="match status" value="1"/>
</dbReference>